<keyword evidence="3" id="KW-1185">Reference proteome</keyword>
<dbReference type="Proteomes" id="UP000315037">
    <property type="component" value="Unassembled WGS sequence"/>
</dbReference>
<dbReference type="Pfam" id="PF05257">
    <property type="entry name" value="CHAP"/>
    <property type="match status" value="1"/>
</dbReference>
<dbReference type="AlphaFoldDB" id="A0A506UL95"/>
<dbReference type="Gene3D" id="3.90.1720.10">
    <property type="entry name" value="endopeptidase domain like (from Nostoc punctiforme)"/>
    <property type="match status" value="1"/>
</dbReference>
<proteinExistence type="predicted"/>
<reference evidence="2 3" key="1">
    <citation type="submission" date="2019-03" db="EMBL/GenBank/DDBJ databases">
        <title>The complete genome sequence of Neokomagataea sp. Jb2 NBRC113641.</title>
        <authorList>
            <person name="Chua K.-O."/>
            <person name="Chan K.-G."/>
            <person name="See-Too W.-S."/>
        </authorList>
    </citation>
    <scope>NUCLEOTIDE SEQUENCE [LARGE SCALE GENOMIC DNA]</scope>
    <source>
        <strain evidence="2 3">Jb2</strain>
    </source>
</reference>
<dbReference type="PROSITE" id="PS50911">
    <property type="entry name" value="CHAP"/>
    <property type="match status" value="1"/>
</dbReference>
<name>A0A506UL95_9PROT</name>
<dbReference type="SUPFAM" id="SSF54001">
    <property type="entry name" value="Cysteine proteinases"/>
    <property type="match status" value="1"/>
</dbReference>
<dbReference type="EMBL" id="SORZ01000002">
    <property type="protein sequence ID" value="TPW34109.1"/>
    <property type="molecule type" value="Genomic_DNA"/>
</dbReference>
<evidence type="ECO:0000259" key="1">
    <source>
        <dbReference type="PROSITE" id="PS50911"/>
    </source>
</evidence>
<accession>A0A506UL95</accession>
<evidence type="ECO:0000313" key="2">
    <source>
        <dbReference type="EMBL" id="TPW34109.1"/>
    </source>
</evidence>
<dbReference type="RefSeq" id="WP_165600774.1">
    <property type="nucleotide sequence ID" value="NZ_SORZ01000002.1"/>
</dbReference>
<sequence>MSFPVSARNLSVIRVFPSALKGQQPLPRLLAGLRSLALGGALLAGLGSLGGCGGGYHGSVQCVPYARAHSSISLSGNAAQWWWAARGHYARGHKPVPGSVLVFRATRTMPIGHVAVVRSLESDRRIRVDHANWAPGRVDRDVPVEDVSGSNNWTRVRVWWSPSEVMGRRVNATYGFILPN</sequence>
<gene>
    <name evidence="2" type="ORF">E3202_06125</name>
</gene>
<evidence type="ECO:0000313" key="3">
    <source>
        <dbReference type="Proteomes" id="UP000315037"/>
    </source>
</evidence>
<dbReference type="InterPro" id="IPR007921">
    <property type="entry name" value="CHAP_dom"/>
</dbReference>
<comment type="caution">
    <text evidence="2">The sequence shown here is derived from an EMBL/GenBank/DDBJ whole genome shotgun (WGS) entry which is preliminary data.</text>
</comment>
<organism evidence="2 3">
    <name type="scientific">Oecophyllibacter saccharovorans</name>
    <dbReference type="NCBI Taxonomy" id="2558360"/>
    <lineage>
        <taxon>Bacteria</taxon>
        <taxon>Pseudomonadati</taxon>
        <taxon>Pseudomonadota</taxon>
        <taxon>Alphaproteobacteria</taxon>
        <taxon>Acetobacterales</taxon>
        <taxon>Acetobacteraceae</taxon>
        <taxon>Oecophyllibacter</taxon>
    </lineage>
</organism>
<protein>
    <submittedName>
        <fullName evidence="2">CHAP domain-containing protein</fullName>
    </submittedName>
</protein>
<dbReference type="InterPro" id="IPR038765">
    <property type="entry name" value="Papain-like_cys_pep_sf"/>
</dbReference>
<feature type="domain" description="Peptidase C51" evidence="1">
    <location>
        <begin position="37"/>
        <end position="155"/>
    </location>
</feature>